<dbReference type="InterPro" id="IPR050659">
    <property type="entry name" value="Peptidase_M24B"/>
</dbReference>
<proteinExistence type="predicted"/>
<dbReference type="InterPro" id="IPR000587">
    <property type="entry name" value="Creatinase_N"/>
</dbReference>
<organism evidence="3 4">
    <name type="scientific">Mesorhizobium muleiense</name>
    <dbReference type="NCBI Taxonomy" id="1004279"/>
    <lineage>
        <taxon>Bacteria</taxon>
        <taxon>Pseudomonadati</taxon>
        <taxon>Pseudomonadota</taxon>
        <taxon>Alphaproteobacteria</taxon>
        <taxon>Hyphomicrobiales</taxon>
        <taxon>Phyllobacteriaceae</taxon>
        <taxon>Mesorhizobium</taxon>
    </lineage>
</organism>
<dbReference type="GO" id="GO:0016787">
    <property type="term" value="F:hydrolase activity"/>
    <property type="evidence" value="ECO:0007669"/>
    <property type="project" value="UniProtKB-KW"/>
</dbReference>
<dbReference type="EMBL" id="FNEE01000016">
    <property type="protein sequence ID" value="SDK49989.1"/>
    <property type="molecule type" value="Genomic_DNA"/>
</dbReference>
<gene>
    <name evidence="3" type="ORF">SAMN05428953_11645</name>
</gene>
<dbReference type="InterPro" id="IPR029149">
    <property type="entry name" value="Creatin/AminoP/Spt16_N"/>
</dbReference>
<reference evidence="4" key="1">
    <citation type="submission" date="2016-10" db="EMBL/GenBank/DDBJ databases">
        <authorList>
            <person name="Varghese N."/>
            <person name="Submissions S."/>
        </authorList>
    </citation>
    <scope>NUCLEOTIDE SEQUENCE [LARGE SCALE GENOMIC DNA]</scope>
    <source>
        <strain evidence="4">CGMCC 1.11022</strain>
    </source>
</reference>
<dbReference type="Pfam" id="PF01321">
    <property type="entry name" value="Creatinase_N"/>
    <property type="match status" value="1"/>
</dbReference>
<evidence type="ECO:0000313" key="3">
    <source>
        <dbReference type="EMBL" id="SDK49989.1"/>
    </source>
</evidence>
<protein>
    <submittedName>
        <fullName evidence="3">Ectoine hydrolase</fullName>
    </submittedName>
</protein>
<evidence type="ECO:0000259" key="2">
    <source>
        <dbReference type="Pfam" id="PF01321"/>
    </source>
</evidence>
<dbReference type="Gene3D" id="3.40.350.10">
    <property type="entry name" value="Creatinase/prolidase N-terminal domain"/>
    <property type="match status" value="1"/>
</dbReference>
<dbReference type="Proteomes" id="UP000198894">
    <property type="component" value="Unassembled WGS sequence"/>
</dbReference>
<keyword evidence="3" id="KW-0378">Hydrolase</keyword>
<dbReference type="Gene3D" id="3.90.230.10">
    <property type="entry name" value="Creatinase/methionine aminopeptidase superfamily"/>
    <property type="match status" value="1"/>
</dbReference>
<dbReference type="InterPro" id="IPR036005">
    <property type="entry name" value="Creatinase/aminopeptidase-like"/>
</dbReference>
<dbReference type="CDD" id="cd01066">
    <property type="entry name" value="APP_MetAP"/>
    <property type="match status" value="1"/>
</dbReference>
<sequence length="396" mass="43597">MASASGFGTFTQAEYAQRLAGVKSRMEKAGFDLIICQDPANMCWLTGYDGWSFYVPQCVLVHLREDRPIWFGRAQDARSARLTTGLPEKNIVPFSERLVQQPVEHPYDELAQLIRSRGWGNARIGVEMDAHYYTARCHAHLVSGLPDAHFANNHDLVNWARLVKSEAELALIREAGAICTHAMKRGIEKMRPGVPQNHVIAEIYHAQIMGVPGAGGDYAAICPLMPVGEGTSTPHLTWSDAPLPDSGLAILEIAGVRRRYHAALTRTVHFGKPPQVLVDIAKVIVEGVDAGLEKARPGYTAEEVEAAWQAVLRKNGLKKESRVGYPVGLAYPPDWGERTASLRPGDTTRMQSGMCFHFMAGVWLDDFGIAISESFVVTDRGGERLCDVARELIVID</sequence>
<dbReference type="PANTHER" id="PTHR46112:SF2">
    <property type="entry name" value="XAA-PRO AMINOPEPTIDASE P-RELATED"/>
    <property type="match status" value="1"/>
</dbReference>
<dbReference type="InterPro" id="IPR000994">
    <property type="entry name" value="Pept_M24"/>
</dbReference>
<dbReference type="SUPFAM" id="SSF55920">
    <property type="entry name" value="Creatinase/aminopeptidase"/>
    <property type="match status" value="1"/>
</dbReference>
<dbReference type="PANTHER" id="PTHR46112">
    <property type="entry name" value="AMINOPEPTIDASE"/>
    <property type="match status" value="1"/>
</dbReference>
<dbReference type="SUPFAM" id="SSF53092">
    <property type="entry name" value="Creatinase/prolidase N-terminal domain"/>
    <property type="match status" value="1"/>
</dbReference>
<dbReference type="Pfam" id="PF00557">
    <property type="entry name" value="Peptidase_M24"/>
    <property type="match status" value="1"/>
</dbReference>
<accession>A0A1G9CEA9</accession>
<evidence type="ECO:0000259" key="1">
    <source>
        <dbReference type="Pfam" id="PF00557"/>
    </source>
</evidence>
<feature type="domain" description="Peptidase M24" evidence="1">
    <location>
        <begin position="171"/>
        <end position="379"/>
    </location>
</feature>
<keyword evidence="4" id="KW-1185">Reference proteome</keyword>
<name>A0A1G9CEA9_9HYPH</name>
<dbReference type="RefSeq" id="WP_236473652.1">
    <property type="nucleotide sequence ID" value="NZ_FNEE01000016.1"/>
</dbReference>
<dbReference type="AlphaFoldDB" id="A0A1G9CEA9"/>
<evidence type="ECO:0000313" key="4">
    <source>
        <dbReference type="Proteomes" id="UP000198894"/>
    </source>
</evidence>
<feature type="domain" description="Creatinase N-terminal" evidence="2">
    <location>
        <begin position="18"/>
        <end position="163"/>
    </location>
</feature>